<feature type="transmembrane region" description="Helical" evidence="23">
    <location>
        <begin position="274"/>
        <end position="294"/>
    </location>
</feature>
<name>B6HN03_PENRW</name>
<dbReference type="PANTHER" id="PTHR21257">
    <property type="entry name" value="DELTA(14)-STEROL REDUCTASE"/>
    <property type="match status" value="1"/>
</dbReference>
<keyword evidence="10 23" id="KW-0752">Steroid biosynthesis</keyword>
<evidence type="ECO:0000256" key="1">
    <source>
        <dbReference type="ARBA" id="ARBA00004477"/>
    </source>
</evidence>
<keyword evidence="16 23" id="KW-1207">Sterol metabolism</keyword>
<organism evidence="24 25">
    <name type="scientific">Penicillium rubens (strain ATCC 28089 / DSM 1075 / NRRL 1951 / Wisconsin 54-1255)</name>
    <name type="common">Penicillium chrysogenum</name>
    <dbReference type="NCBI Taxonomy" id="500485"/>
    <lineage>
        <taxon>Eukaryota</taxon>
        <taxon>Fungi</taxon>
        <taxon>Dikarya</taxon>
        <taxon>Ascomycota</taxon>
        <taxon>Pezizomycotina</taxon>
        <taxon>Eurotiomycetes</taxon>
        <taxon>Eurotiomycetidae</taxon>
        <taxon>Eurotiales</taxon>
        <taxon>Aspergillaceae</taxon>
        <taxon>Penicillium</taxon>
        <taxon>Penicillium chrysogenum species complex</taxon>
    </lineage>
</organism>
<keyword evidence="14 23" id="KW-0443">Lipid metabolism</keyword>
<keyword evidence="4 23" id="KW-0444">Lipid biosynthesis</keyword>
<evidence type="ECO:0000256" key="4">
    <source>
        <dbReference type="ARBA" id="ARBA00022516"/>
    </source>
</evidence>
<dbReference type="PANTHER" id="PTHR21257:SF38">
    <property type="entry name" value="7-DEHYDROCHOLESTEROL REDUCTASE"/>
    <property type="match status" value="1"/>
</dbReference>
<comment type="similarity">
    <text evidence="3 23">Belongs to the ERG4/ERG24 family.</text>
</comment>
<reference evidence="24 25" key="1">
    <citation type="journal article" date="2008" name="Nat. Biotechnol.">
        <title>Genome sequencing and analysis of the filamentous fungus Penicillium chrysogenum.</title>
        <authorList>
            <person name="van den Berg M.A."/>
            <person name="Albang R."/>
            <person name="Albermann K."/>
            <person name="Badger J.H."/>
            <person name="Daran J.-M."/>
            <person name="Driessen A.J.M."/>
            <person name="Garcia-Estrada C."/>
            <person name="Fedorova N.D."/>
            <person name="Harris D.M."/>
            <person name="Heijne W.H.M."/>
            <person name="Joardar V.S."/>
            <person name="Kiel J.A.K.W."/>
            <person name="Kovalchuk A."/>
            <person name="Martin J.F."/>
            <person name="Nierman W.C."/>
            <person name="Nijland J.G."/>
            <person name="Pronk J.T."/>
            <person name="Roubos J.A."/>
            <person name="van der Klei I.J."/>
            <person name="van Peij N.N.M.E."/>
            <person name="Veenhuis M."/>
            <person name="von Doehren H."/>
            <person name="Wagner C."/>
            <person name="Wortman J.R."/>
            <person name="Bovenberg R.A.L."/>
        </authorList>
    </citation>
    <scope>NUCLEOTIDE SEQUENCE [LARGE SCALE GENOMIC DNA]</scope>
    <source>
        <strain evidence="25">ATCC 28089 / DSM 1075 / NRRL 1951 / Wisconsin 54-1255</strain>
    </source>
</reference>
<evidence type="ECO:0000256" key="20">
    <source>
        <dbReference type="ARBA" id="ARBA00042688"/>
    </source>
</evidence>
<evidence type="ECO:0000256" key="11">
    <source>
        <dbReference type="ARBA" id="ARBA00022989"/>
    </source>
</evidence>
<evidence type="ECO:0000256" key="8">
    <source>
        <dbReference type="ARBA" id="ARBA00022824"/>
    </source>
</evidence>
<dbReference type="Proteomes" id="UP000000724">
    <property type="component" value="Contig Pc00c21"/>
</dbReference>
<dbReference type="GO" id="GO:0016132">
    <property type="term" value="P:brassinosteroid biosynthetic process"/>
    <property type="evidence" value="ECO:0007669"/>
    <property type="project" value="TreeGrafter"/>
</dbReference>
<evidence type="ECO:0000256" key="21">
    <source>
        <dbReference type="ARBA" id="ARBA00047795"/>
    </source>
</evidence>
<evidence type="ECO:0000256" key="19">
    <source>
        <dbReference type="ARBA" id="ARBA00039984"/>
    </source>
</evidence>
<evidence type="ECO:0000256" key="6">
    <source>
        <dbReference type="ARBA" id="ARBA00022692"/>
    </source>
</evidence>
<feature type="transmembrane region" description="Helical" evidence="23">
    <location>
        <begin position="416"/>
        <end position="445"/>
    </location>
</feature>
<evidence type="ECO:0000256" key="14">
    <source>
        <dbReference type="ARBA" id="ARBA00023098"/>
    </source>
</evidence>
<evidence type="ECO:0000256" key="7">
    <source>
        <dbReference type="ARBA" id="ARBA00022778"/>
    </source>
</evidence>
<gene>
    <name evidence="24" type="ORF">Pc21g22230</name>
    <name evidence="24" type="ORF">PCH_Pc21g22230</name>
</gene>
<dbReference type="Gene3D" id="1.20.120.1630">
    <property type="match status" value="1"/>
</dbReference>
<evidence type="ECO:0000256" key="3">
    <source>
        <dbReference type="ARBA" id="ARBA00005402"/>
    </source>
</evidence>
<dbReference type="OMA" id="WGKPAEC"/>
<comment type="catalytic activity">
    <reaction evidence="21">
        <text>cholesterol + NADP(+) = 7-dehydrocholesterol + NADPH + H(+)</text>
        <dbReference type="Rhea" id="RHEA:23984"/>
        <dbReference type="ChEBI" id="CHEBI:15378"/>
        <dbReference type="ChEBI" id="CHEBI:16113"/>
        <dbReference type="ChEBI" id="CHEBI:17759"/>
        <dbReference type="ChEBI" id="CHEBI:57783"/>
        <dbReference type="ChEBI" id="CHEBI:58349"/>
        <dbReference type="EC" id="1.3.1.21"/>
    </reaction>
    <physiologicalReaction direction="right-to-left" evidence="21">
        <dbReference type="Rhea" id="RHEA:23986"/>
    </physiologicalReaction>
</comment>
<keyword evidence="11 23" id="KW-1133">Transmembrane helix</keyword>
<keyword evidence="6 23" id="KW-0812">Transmembrane</keyword>
<dbReference type="GO" id="GO:0006695">
    <property type="term" value="P:cholesterol biosynthetic process"/>
    <property type="evidence" value="ECO:0007669"/>
    <property type="project" value="UniProtKB-KW"/>
</dbReference>
<evidence type="ECO:0000256" key="2">
    <source>
        <dbReference type="ARBA" id="ARBA00004770"/>
    </source>
</evidence>
<dbReference type="Pfam" id="PF01222">
    <property type="entry name" value="ERG4_ERG24"/>
    <property type="match status" value="1"/>
</dbReference>
<evidence type="ECO:0000256" key="13">
    <source>
        <dbReference type="ARBA" id="ARBA00023011"/>
    </source>
</evidence>
<keyword evidence="15 23" id="KW-0472">Membrane</keyword>
<feature type="transmembrane region" description="Helical" evidence="23">
    <location>
        <begin position="336"/>
        <end position="355"/>
    </location>
</feature>
<feature type="transmembrane region" description="Helical" evidence="23">
    <location>
        <begin position="183"/>
        <end position="205"/>
    </location>
</feature>
<keyword evidence="7" id="KW-0152">Cholesterol biosynthesis</keyword>
<evidence type="ECO:0000256" key="22">
    <source>
        <dbReference type="ARBA" id="ARBA00047826"/>
    </source>
</evidence>
<feature type="transmembrane region" description="Helical" evidence="23">
    <location>
        <begin position="57"/>
        <end position="79"/>
    </location>
</feature>
<comment type="subcellular location">
    <subcellularLocation>
        <location evidence="1">Endoplasmic reticulum membrane</location>
        <topology evidence="1">Multi-pass membrane protein</topology>
    </subcellularLocation>
</comment>
<evidence type="ECO:0000256" key="9">
    <source>
        <dbReference type="ARBA" id="ARBA00022857"/>
    </source>
</evidence>
<dbReference type="HOGENOM" id="CLU_015631_0_0_1"/>
<evidence type="ECO:0000313" key="24">
    <source>
        <dbReference type="EMBL" id="CAP97120.1"/>
    </source>
</evidence>
<accession>B6HN03</accession>
<keyword evidence="12 23" id="KW-0560">Oxidoreductase</keyword>
<keyword evidence="25" id="KW-1185">Reference proteome</keyword>
<evidence type="ECO:0000256" key="18">
    <source>
        <dbReference type="ARBA" id="ARBA00038851"/>
    </source>
</evidence>
<evidence type="ECO:0000256" key="5">
    <source>
        <dbReference type="ARBA" id="ARBA00022548"/>
    </source>
</evidence>
<evidence type="ECO:0000256" key="16">
    <source>
        <dbReference type="ARBA" id="ARBA00023166"/>
    </source>
</evidence>
<dbReference type="EC" id="1.3.1.21" evidence="18"/>
<comment type="catalytic activity">
    <reaction evidence="22">
        <text>7-dehydrodesmosterol + NADPH + H(+) = desmosterol + NADP(+)</text>
        <dbReference type="Rhea" id="RHEA:46740"/>
        <dbReference type="ChEBI" id="CHEBI:15378"/>
        <dbReference type="ChEBI" id="CHEBI:17737"/>
        <dbReference type="ChEBI" id="CHEBI:27910"/>
        <dbReference type="ChEBI" id="CHEBI:57783"/>
        <dbReference type="ChEBI" id="CHEBI:58349"/>
    </reaction>
    <physiologicalReaction direction="left-to-right" evidence="22">
        <dbReference type="Rhea" id="RHEA:46741"/>
    </physiologicalReaction>
</comment>
<dbReference type="BioCyc" id="PCHR:PC21G22230-MONOMER"/>
<dbReference type="InterPro" id="IPR001171">
    <property type="entry name" value="ERG24_DHCR-like"/>
</dbReference>
<dbReference type="GO" id="GO:0047598">
    <property type="term" value="F:7-dehydrocholesterol reductase activity"/>
    <property type="evidence" value="ECO:0007669"/>
    <property type="project" value="UniProtKB-EC"/>
</dbReference>
<feature type="transmembrane region" description="Helical" evidence="23">
    <location>
        <begin position="108"/>
        <end position="130"/>
    </location>
</feature>
<keyword evidence="9" id="KW-0521">NADP</keyword>
<dbReference type="EMBL" id="AM920436">
    <property type="protein sequence ID" value="CAP97120.1"/>
    <property type="molecule type" value="Genomic_DNA"/>
</dbReference>
<evidence type="ECO:0000313" key="25">
    <source>
        <dbReference type="Proteomes" id="UP000000724"/>
    </source>
</evidence>
<proteinExistence type="inferred from homology"/>
<keyword evidence="8" id="KW-0256">Endoplasmic reticulum</keyword>
<dbReference type="VEuPathDB" id="FungiDB:PCH_Pc21g22230"/>
<evidence type="ECO:0000256" key="15">
    <source>
        <dbReference type="ARBA" id="ARBA00023136"/>
    </source>
</evidence>
<dbReference type="OrthoDB" id="5326588at2759"/>
<keyword evidence="17 23" id="KW-0753">Steroid metabolism</keyword>
<keyword evidence="5" id="KW-0153">Cholesterol metabolism</keyword>
<dbReference type="PROSITE" id="PS01017">
    <property type="entry name" value="STEROL_REDUCT_1"/>
    <property type="match status" value="1"/>
</dbReference>
<feature type="transmembrane region" description="Helical" evidence="23">
    <location>
        <begin position="151"/>
        <end position="171"/>
    </location>
</feature>
<evidence type="ECO:0000256" key="23">
    <source>
        <dbReference type="RuleBase" id="RU369120"/>
    </source>
</evidence>
<comment type="pathway">
    <text evidence="2">Steroid biosynthesis; cholesterol biosynthesis.</text>
</comment>
<dbReference type="InterPro" id="IPR018083">
    <property type="entry name" value="Sterol_reductase_CS"/>
</dbReference>
<protein>
    <recommendedName>
        <fullName evidence="19">7-dehydrocholesterol reductase</fullName>
        <ecNumber evidence="18">1.3.1.21</ecNumber>
    </recommendedName>
    <alternativeName>
        <fullName evidence="20">Sterol Delta(7)-reductase</fullName>
    </alternativeName>
</protein>
<evidence type="ECO:0000256" key="12">
    <source>
        <dbReference type="ARBA" id="ARBA00023002"/>
    </source>
</evidence>
<dbReference type="AlphaFoldDB" id="B6HN03"/>
<dbReference type="eggNOG" id="KOG1435">
    <property type="taxonomic scope" value="Eukaryota"/>
</dbReference>
<keyword evidence="13 23" id="KW-0756">Sterol biosynthesis</keyword>
<dbReference type="GO" id="GO:0005789">
    <property type="term" value="C:endoplasmic reticulum membrane"/>
    <property type="evidence" value="ECO:0007669"/>
    <property type="project" value="UniProtKB-SubCell"/>
</dbReference>
<evidence type="ECO:0000256" key="17">
    <source>
        <dbReference type="ARBA" id="ARBA00023221"/>
    </source>
</evidence>
<evidence type="ECO:0000256" key="10">
    <source>
        <dbReference type="ARBA" id="ARBA00022955"/>
    </source>
</evidence>
<dbReference type="FunFam" id="1.20.120.1630:FF:000004">
    <property type="entry name" value="7-dehydrocholesterol reductase"/>
    <property type="match status" value="1"/>
</dbReference>
<dbReference type="STRING" id="500485.B6HN03"/>
<sequence length="479" mass="54709">MRRLHVTPSVEPFSIAATVSLKNYRRTSRKNSRLAHSTSSKRVTWGRTCDHQSWLRTLFWSTPVVIAPMLALSCFLALAGYDGSLFKLFAAVLKDGLLPVLHTHGPRITLRAMAAIIFWLAFQAVLYHYLPGPSNTGQRTPAGHLLTYRMNGLLAWVITHVAFIALCYLDLLDPAFIPRNWEGLFAAMNLAGFGLSLIAYLKAYLMPTHPEDRKFSGCALYDFYMGIELNPRIGDNFDLKLYTNGRPGLIAWTLVDLSNIAYHYQIHRHTSPSLILVTILHGIYVLDFFINEAWYLRTIDIAHDHYGFYLAWGCLTWVPSMYTLQTQFLGLYPTSASPVFLILIFSIGIAGYALFRSVNDQKDRVRRSDGKALVWGKPAEFIVAKYKTSDGAEHQSLLLCSGWWGWSRHANYVGDLLLSFSMCALVHTTSLLVWFYIIFMAVLLVHRCLRDEERGQAKYGVFWEEYCRRVPWRLMPGIW</sequence>